<reference evidence="1" key="1">
    <citation type="submission" date="2019-08" db="EMBL/GenBank/DDBJ databases">
        <authorList>
            <person name="Kucharzyk K."/>
            <person name="Murdoch R.W."/>
            <person name="Higgins S."/>
            <person name="Loffler F."/>
        </authorList>
    </citation>
    <scope>NUCLEOTIDE SEQUENCE</scope>
</reference>
<dbReference type="AlphaFoldDB" id="A0A645FIA6"/>
<evidence type="ECO:0000313" key="1">
    <source>
        <dbReference type="EMBL" id="MPN13079.1"/>
    </source>
</evidence>
<proteinExistence type="predicted"/>
<sequence length="67" mass="8083">MAIPARDLLLESLSGNYPVSFRIVSWVAKLFFKRRLAKLEYKYFSGERNQDNFKKYKRYLVFVLKQT</sequence>
<comment type="caution">
    <text evidence="1">The sequence shown here is derived from an EMBL/GenBank/DDBJ whole genome shotgun (WGS) entry which is preliminary data.</text>
</comment>
<protein>
    <submittedName>
        <fullName evidence="1">Uncharacterized protein</fullName>
    </submittedName>
</protein>
<gene>
    <name evidence="1" type="ORF">SDC9_160399</name>
</gene>
<name>A0A645FIA6_9ZZZZ</name>
<organism evidence="1">
    <name type="scientific">bioreactor metagenome</name>
    <dbReference type="NCBI Taxonomy" id="1076179"/>
    <lineage>
        <taxon>unclassified sequences</taxon>
        <taxon>metagenomes</taxon>
        <taxon>ecological metagenomes</taxon>
    </lineage>
</organism>
<accession>A0A645FIA6</accession>
<dbReference type="EMBL" id="VSSQ01059531">
    <property type="protein sequence ID" value="MPN13079.1"/>
    <property type="molecule type" value="Genomic_DNA"/>
</dbReference>